<evidence type="ECO:0000313" key="1">
    <source>
        <dbReference type="EMBL" id="TDP59832.1"/>
    </source>
</evidence>
<sequence>MKKEMAFEIIDEVGTIGTSADGYTKQLVLAKWYDKPPIYEIRTFAPDGVPKKRPGMTHDELVKLRDVLNNMEL</sequence>
<name>A0A4V3CSB3_9FIRM</name>
<reference evidence="1 2" key="1">
    <citation type="submission" date="2019-03" db="EMBL/GenBank/DDBJ databases">
        <title>Genomic Encyclopedia of Type Strains, Phase IV (KMG-IV): sequencing the most valuable type-strain genomes for metagenomic binning, comparative biology and taxonomic classification.</title>
        <authorList>
            <person name="Goeker M."/>
        </authorList>
    </citation>
    <scope>NUCLEOTIDE SEQUENCE [LARGE SCALE GENOMIC DNA]</scope>
    <source>
        <strain evidence="1 2">DSM 28287</strain>
    </source>
</reference>
<gene>
    <name evidence="1" type="ORF">EV211_10274</name>
</gene>
<dbReference type="AlphaFoldDB" id="A0A4V3CSB3"/>
<keyword evidence="2" id="KW-1185">Reference proteome</keyword>
<evidence type="ECO:0000313" key="2">
    <source>
        <dbReference type="Proteomes" id="UP000295500"/>
    </source>
</evidence>
<dbReference type="EMBL" id="SNXO01000002">
    <property type="protein sequence ID" value="TDP59832.1"/>
    <property type="molecule type" value="Genomic_DNA"/>
</dbReference>
<organism evidence="1 2">
    <name type="scientific">Aminicella lysinilytica</name>
    <dbReference type="NCBI Taxonomy" id="433323"/>
    <lineage>
        <taxon>Bacteria</taxon>
        <taxon>Bacillati</taxon>
        <taxon>Bacillota</taxon>
        <taxon>Clostridia</taxon>
        <taxon>Peptostreptococcales</taxon>
        <taxon>Anaerovoracaceae</taxon>
        <taxon>Aminicella</taxon>
    </lineage>
</organism>
<proteinExistence type="predicted"/>
<dbReference type="RefSeq" id="WP_133527531.1">
    <property type="nucleotide sequence ID" value="NZ_SNXO01000002.1"/>
</dbReference>
<protein>
    <recommendedName>
        <fullName evidence="3">Transcriptional coactivator p15 (PC4) C-terminal domain-containing protein</fullName>
    </recommendedName>
</protein>
<comment type="caution">
    <text evidence="1">The sequence shown here is derived from an EMBL/GenBank/DDBJ whole genome shotgun (WGS) entry which is preliminary data.</text>
</comment>
<accession>A0A4V3CSB3</accession>
<dbReference type="OrthoDB" id="2087792at2"/>
<dbReference type="Proteomes" id="UP000295500">
    <property type="component" value="Unassembled WGS sequence"/>
</dbReference>
<dbReference type="Gene3D" id="2.30.31.70">
    <property type="match status" value="1"/>
</dbReference>
<evidence type="ECO:0008006" key="3">
    <source>
        <dbReference type="Google" id="ProtNLM"/>
    </source>
</evidence>